<gene>
    <name evidence="9" type="ORF">C492_16026</name>
</gene>
<evidence type="ECO:0000259" key="7">
    <source>
        <dbReference type="PROSITE" id="PS50112"/>
    </source>
</evidence>
<dbReference type="InterPro" id="IPR000014">
    <property type="entry name" value="PAS"/>
</dbReference>
<protein>
    <recommendedName>
        <fullName evidence="2">histidine kinase</fullName>
        <ecNumber evidence="2">2.7.13.3</ecNumber>
    </recommendedName>
</protein>
<evidence type="ECO:0000256" key="3">
    <source>
        <dbReference type="ARBA" id="ARBA00022553"/>
    </source>
</evidence>
<evidence type="ECO:0000256" key="1">
    <source>
        <dbReference type="ARBA" id="ARBA00000085"/>
    </source>
</evidence>
<dbReference type="EMBL" id="AOIA01000131">
    <property type="protein sequence ID" value="ELY55075.1"/>
    <property type="molecule type" value="Genomic_DNA"/>
</dbReference>
<evidence type="ECO:0000256" key="2">
    <source>
        <dbReference type="ARBA" id="ARBA00012438"/>
    </source>
</evidence>
<organism evidence="9 10">
    <name type="scientific">Natronococcus jeotgali DSM 18795</name>
    <dbReference type="NCBI Taxonomy" id="1227498"/>
    <lineage>
        <taxon>Archaea</taxon>
        <taxon>Methanobacteriati</taxon>
        <taxon>Methanobacteriota</taxon>
        <taxon>Stenosarchaea group</taxon>
        <taxon>Halobacteria</taxon>
        <taxon>Halobacteriales</taxon>
        <taxon>Natrialbaceae</taxon>
        <taxon>Natronococcus</taxon>
    </lineage>
</organism>
<dbReference type="Gene3D" id="1.10.287.130">
    <property type="match status" value="1"/>
</dbReference>
<dbReference type="SMART" id="SM00388">
    <property type="entry name" value="HisKA"/>
    <property type="match status" value="1"/>
</dbReference>
<dbReference type="PANTHER" id="PTHR43304:SF1">
    <property type="entry name" value="PAC DOMAIN-CONTAINING PROTEIN"/>
    <property type="match status" value="1"/>
</dbReference>
<dbReference type="InterPro" id="IPR052162">
    <property type="entry name" value="Sensor_kinase/Photoreceptor"/>
</dbReference>
<dbReference type="Proteomes" id="UP000011531">
    <property type="component" value="Unassembled WGS sequence"/>
</dbReference>
<evidence type="ECO:0000256" key="4">
    <source>
        <dbReference type="ARBA" id="ARBA00022679"/>
    </source>
</evidence>
<keyword evidence="10" id="KW-1185">Reference proteome</keyword>
<dbReference type="AlphaFoldDB" id="L9X043"/>
<evidence type="ECO:0000313" key="10">
    <source>
        <dbReference type="Proteomes" id="UP000011531"/>
    </source>
</evidence>
<dbReference type="InterPro" id="IPR003661">
    <property type="entry name" value="HisK_dim/P_dom"/>
</dbReference>
<dbReference type="SMART" id="SM00091">
    <property type="entry name" value="PAS"/>
    <property type="match status" value="2"/>
</dbReference>
<dbReference type="GO" id="GO:0006355">
    <property type="term" value="P:regulation of DNA-templated transcription"/>
    <property type="evidence" value="ECO:0007669"/>
    <property type="project" value="InterPro"/>
</dbReference>
<dbReference type="SUPFAM" id="SSF55785">
    <property type="entry name" value="PYP-like sensor domain (PAS domain)"/>
    <property type="match status" value="2"/>
</dbReference>
<dbReference type="InterPro" id="IPR013767">
    <property type="entry name" value="PAS_fold"/>
</dbReference>
<proteinExistence type="predicted"/>
<dbReference type="InterPro" id="IPR029016">
    <property type="entry name" value="GAF-like_dom_sf"/>
</dbReference>
<feature type="domain" description="PAS" evidence="7">
    <location>
        <begin position="139"/>
        <end position="205"/>
    </location>
</feature>
<comment type="catalytic activity">
    <reaction evidence="1">
        <text>ATP + protein L-histidine = ADP + protein N-phospho-L-histidine.</text>
        <dbReference type="EC" id="2.7.13.3"/>
    </reaction>
</comment>
<dbReference type="InterPro" id="IPR035965">
    <property type="entry name" value="PAS-like_dom_sf"/>
</dbReference>
<dbReference type="NCBIfam" id="TIGR00229">
    <property type="entry name" value="sensory_box"/>
    <property type="match status" value="2"/>
</dbReference>
<evidence type="ECO:0000259" key="8">
    <source>
        <dbReference type="PROSITE" id="PS50113"/>
    </source>
</evidence>
<keyword evidence="3" id="KW-0597">Phosphoprotein</keyword>
<dbReference type="Pfam" id="PF00989">
    <property type="entry name" value="PAS"/>
    <property type="match status" value="1"/>
</dbReference>
<dbReference type="PROSITE" id="PS50112">
    <property type="entry name" value="PAS"/>
    <property type="match status" value="2"/>
</dbReference>
<accession>L9X043</accession>
<dbReference type="Pfam" id="PF00512">
    <property type="entry name" value="HisKA"/>
    <property type="match status" value="1"/>
</dbReference>
<dbReference type="GO" id="GO:0000155">
    <property type="term" value="F:phosphorelay sensor kinase activity"/>
    <property type="evidence" value="ECO:0007669"/>
    <property type="project" value="InterPro"/>
</dbReference>
<dbReference type="InterPro" id="IPR000700">
    <property type="entry name" value="PAS-assoc_C"/>
</dbReference>
<dbReference type="SUPFAM" id="SSF55781">
    <property type="entry name" value="GAF domain-like"/>
    <property type="match status" value="1"/>
</dbReference>
<dbReference type="Gene3D" id="3.30.450.20">
    <property type="entry name" value="PAS domain"/>
    <property type="match status" value="2"/>
</dbReference>
<keyword evidence="5 9" id="KW-0418">Kinase</keyword>
<dbReference type="Pfam" id="PF13185">
    <property type="entry name" value="GAF_2"/>
    <property type="match status" value="1"/>
</dbReference>
<evidence type="ECO:0000256" key="6">
    <source>
        <dbReference type="SAM" id="MobiDB-lite"/>
    </source>
</evidence>
<dbReference type="Gene3D" id="3.30.450.40">
    <property type="match status" value="1"/>
</dbReference>
<feature type="domain" description="PAS" evidence="7">
    <location>
        <begin position="23"/>
        <end position="67"/>
    </location>
</feature>
<name>L9X043_9EURY</name>
<feature type="region of interest" description="Disordered" evidence="6">
    <location>
        <begin position="111"/>
        <end position="131"/>
    </location>
</feature>
<feature type="domain" description="PAC" evidence="8">
    <location>
        <begin position="207"/>
        <end position="262"/>
    </location>
</feature>
<dbReference type="Pfam" id="PF13426">
    <property type="entry name" value="PAS_9"/>
    <property type="match status" value="1"/>
</dbReference>
<dbReference type="SMART" id="SM00065">
    <property type="entry name" value="GAF"/>
    <property type="match status" value="1"/>
</dbReference>
<dbReference type="PATRIC" id="fig|1227498.3.peg.3161"/>
<dbReference type="SUPFAM" id="SSF47384">
    <property type="entry name" value="Homodimeric domain of signal transducing histidine kinase"/>
    <property type="match status" value="1"/>
</dbReference>
<dbReference type="InterPro" id="IPR003018">
    <property type="entry name" value="GAF"/>
</dbReference>
<dbReference type="CDD" id="cd00130">
    <property type="entry name" value="PAS"/>
    <property type="match status" value="2"/>
</dbReference>
<dbReference type="STRING" id="1227498.C492_16026"/>
<comment type="caution">
    <text evidence="9">The sequence shown here is derived from an EMBL/GenBank/DDBJ whole genome shotgun (WGS) entry which is preliminary data.</text>
</comment>
<dbReference type="PROSITE" id="PS50113">
    <property type="entry name" value="PAC"/>
    <property type="match status" value="1"/>
</dbReference>
<keyword evidence="4" id="KW-0808">Transferase</keyword>
<evidence type="ECO:0000256" key="5">
    <source>
        <dbReference type="ARBA" id="ARBA00022777"/>
    </source>
</evidence>
<sequence>MNPESPNTPAEVETRPSGAPLSLLDVAGVPSVRLTSSGTIDDVTAAFGSLTGYERSELLGRRFADLLVGELPALDALVAGERREPLAATRSLRTDAGAVVDVELHFDSPSADGAGSEVTGIVDPKPTSARSEPAYGPTFEALADAVPDGIIVLDTDSEIRYANPAVERILGHDPAELVGGSKLDIIPPRLRQTHLDALQRYLETGERNLDWTYVELPGRHSDGHEVPLGVSLNDFFYDGDRYFVGLFRDISPRKEAEEALTTKVAQLESVAYLGRDALENADDDALFRKAGELVAAAFDAECCAVLEATDAGDGRAEFRTRTAVGCDDARLESGSVSPAESLAAAAYADGEPVVVEDVEADPRLDAPLLPPNDALRSGLAVAVGPVADAWGVLAVYDDRPREFADHDVDFLDSVATILATALERRRYERRLNETVRELEASNERLEQFAYAASHDLQEPLRMVSSYLELLEDRYGDELDEDAEEFLAYAVDGADRMREMIDGLLAYSRIDSQGDPFNR</sequence>
<dbReference type="PANTHER" id="PTHR43304">
    <property type="entry name" value="PHYTOCHROME-LIKE PROTEIN CPH1"/>
    <property type="match status" value="1"/>
</dbReference>
<reference evidence="9 10" key="1">
    <citation type="journal article" date="2014" name="PLoS Genet.">
        <title>Phylogenetically driven sequencing of extremely halophilic archaea reveals strategies for static and dynamic osmo-response.</title>
        <authorList>
            <person name="Becker E.A."/>
            <person name="Seitzer P.M."/>
            <person name="Tritt A."/>
            <person name="Larsen D."/>
            <person name="Krusor M."/>
            <person name="Yao A.I."/>
            <person name="Wu D."/>
            <person name="Madern D."/>
            <person name="Eisen J.A."/>
            <person name="Darling A.E."/>
            <person name="Facciotti M.T."/>
        </authorList>
    </citation>
    <scope>NUCLEOTIDE SEQUENCE [LARGE SCALE GENOMIC DNA]</scope>
    <source>
        <strain evidence="9 10">DSM 18795</strain>
    </source>
</reference>
<evidence type="ECO:0000313" key="9">
    <source>
        <dbReference type="EMBL" id="ELY55075.1"/>
    </source>
</evidence>
<dbReference type="CDD" id="cd00082">
    <property type="entry name" value="HisKA"/>
    <property type="match status" value="1"/>
</dbReference>
<dbReference type="EC" id="2.7.13.3" evidence="2"/>
<dbReference type="InterPro" id="IPR036097">
    <property type="entry name" value="HisK_dim/P_sf"/>
</dbReference>